<sequence>MSASLTCSTLRLPSYCSSHLLRYHPYSMVKRPCLLRDHIHRHDEEQRLEVPPTVMLRPTRVGGDGSDDDVSSLELDESDCIELDVKQCYDPAIVHPPLPLSKMTRLINFIAPLVEVMSEATHAAIGWMLRSVFGLLKWERWMAILKV</sequence>
<dbReference type="RefSeq" id="XP_040767899.1">
    <property type="nucleotide sequence ID" value="XM_040908187.1"/>
</dbReference>
<keyword evidence="2" id="KW-1185">Reference proteome</keyword>
<dbReference type="GeneID" id="63825216"/>
<reference evidence="1 2" key="1">
    <citation type="journal article" date="2016" name="Mol. Biol. Evol.">
        <title>Comparative Genomics of Early-Diverging Mushroom-Forming Fungi Provides Insights into the Origins of Lignocellulose Decay Capabilities.</title>
        <authorList>
            <person name="Nagy L.G."/>
            <person name="Riley R."/>
            <person name="Tritt A."/>
            <person name="Adam C."/>
            <person name="Daum C."/>
            <person name="Floudas D."/>
            <person name="Sun H."/>
            <person name="Yadav J.S."/>
            <person name="Pangilinan J."/>
            <person name="Larsson K.H."/>
            <person name="Matsuura K."/>
            <person name="Barry K."/>
            <person name="Labutti K."/>
            <person name="Kuo R."/>
            <person name="Ohm R.A."/>
            <person name="Bhattacharya S.S."/>
            <person name="Shirouzu T."/>
            <person name="Yoshinaga Y."/>
            <person name="Martin F.M."/>
            <person name="Grigoriev I.V."/>
            <person name="Hibbett D.S."/>
        </authorList>
    </citation>
    <scope>NUCLEOTIDE SEQUENCE [LARGE SCALE GENOMIC DNA]</scope>
    <source>
        <strain evidence="1 2">93-53</strain>
    </source>
</reference>
<evidence type="ECO:0000313" key="2">
    <source>
        <dbReference type="Proteomes" id="UP000076871"/>
    </source>
</evidence>
<proteinExistence type="predicted"/>
<dbReference type="EMBL" id="KV427610">
    <property type="protein sequence ID" value="KZT10159.1"/>
    <property type="molecule type" value="Genomic_DNA"/>
</dbReference>
<dbReference type="Proteomes" id="UP000076871">
    <property type="component" value="Unassembled WGS sequence"/>
</dbReference>
<accession>A0A165GCJ3</accession>
<name>A0A165GCJ3_9APHY</name>
<organism evidence="1 2">
    <name type="scientific">Laetiporus sulphureus 93-53</name>
    <dbReference type="NCBI Taxonomy" id="1314785"/>
    <lineage>
        <taxon>Eukaryota</taxon>
        <taxon>Fungi</taxon>
        <taxon>Dikarya</taxon>
        <taxon>Basidiomycota</taxon>
        <taxon>Agaricomycotina</taxon>
        <taxon>Agaricomycetes</taxon>
        <taxon>Polyporales</taxon>
        <taxon>Laetiporus</taxon>
    </lineage>
</organism>
<dbReference type="AlphaFoldDB" id="A0A165GCJ3"/>
<gene>
    <name evidence="1" type="ORF">LAESUDRAFT_722327</name>
</gene>
<evidence type="ECO:0000313" key="1">
    <source>
        <dbReference type="EMBL" id="KZT10159.1"/>
    </source>
</evidence>
<dbReference type="InParanoid" id="A0A165GCJ3"/>
<protein>
    <submittedName>
        <fullName evidence="1">Uncharacterized protein</fullName>
    </submittedName>
</protein>